<keyword evidence="6" id="KW-1185">Reference proteome</keyword>
<feature type="region of interest" description="Disordered" evidence="2">
    <location>
        <begin position="49"/>
        <end position="179"/>
    </location>
</feature>
<dbReference type="Gene3D" id="2.40.40.10">
    <property type="entry name" value="RlpA-like domain"/>
    <property type="match status" value="1"/>
</dbReference>
<feature type="compositionally biased region" description="Pro residues" evidence="2">
    <location>
        <begin position="132"/>
        <end position="152"/>
    </location>
</feature>
<evidence type="ECO:0000256" key="1">
    <source>
        <dbReference type="ARBA" id="ARBA00022729"/>
    </source>
</evidence>
<dbReference type="EMBL" id="BRPK01000003">
    <property type="protein sequence ID" value="GLB36225.1"/>
    <property type="molecule type" value="Genomic_DNA"/>
</dbReference>
<keyword evidence="1 3" id="KW-0732">Signal</keyword>
<feature type="signal peptide" evidence="3">
    <location>
        <begin position="1"/>
        <end position="18"/>
    </location>
</feature>
<dbReference type="InterPro" id="IPR051477">
    <property type="entry name" value="Expansin_CellWall"/>
</dbReference>
<dbReference type="InterPro" id="IPR036908">
    <property type="entry name" value="RlpA-like_sf"/>
</dbReference>
<gene>
    <name evidence="5" type="ORF">LshimejAT787_0305130</name>
</gene>
<dbReference type="CDD" id="cd22191">
    <property type="entry name" value="DPBB_RlpA_EXP_N-like"/>
    <property type="match status" value="1"/>
</dbReference>
<name>A0A9P3PHJ7_LYOSH</name>
<feature type="compositionally biased region" description="Pro residues" evidence="2">
    <location>
        <begin position="78"/>
        <end position="94"/>
    </location>
</feature>
<reference evidence="5" key="1">
    <citation type="submission" date="2022-07" db="EMBL/GenBank/DDBJ databases">
        <title>The genome of Lyophyllum shimeji provides insight into the initial evolution of ectomycorrhizal fungal genome.</title>
        <authorList>
            <person name="Kobayashi Y."/>
            <person name="Shibata T."/>
            <person name="Hirakawa H."/>
            <person name="Shigenobu S."/>
            <person name="Nishiyama T."/>
            <person name="Yamada A."/>
            <person name="Hasebe M."/>
            <person name="Kawaguchi M."/>
        </authorList>
    </citation>
    <scope>NUCLEOTIDE SEQUENCE</scope>
    <source>
        <strain evidence="5">AT787</strain>
    </source>
</reference>
<sequence length="286" mass="29706">MSFKSLLLLLCLAASVSALTTPRSPHHHRAIAHRAAAVSHIQPILRTRADGKRCKPRPASSSVVAVPTTKAAFVSTPEPAPTSTPHPDPSPSPKPATSSKEDPTPSPEPHTTSKADPSPSPKPTTTPKDDPTPTPKPTSTPEPQPTTTPKPQPTTTHQPAPTTTKASGGGGGGAPSFMTGIQSGQGTFYSTGLGACGIVNSDTDYIAAVSHLLFDAVPGYNGQDPNSNPICGRKVRVSFEGKSVVVAVTDRCEGCALTDLDFSPSAFNQLADFARGRIGPISWVWL</sequence>
<dbReference type="AlphaFoldDB" id="A0A9P3PHJ7"/>
<feature type="domain" description="RlpA-like protein double-psi beta-barrel" evidence="4">
    <location>
        <begin position="194"/>
        <end position="278"/>
    </location>
</feature>
<dbReference type="OrthoDB" id="623670at2759"/>
<comment type="caution">
    <text evidence="5">The sequence shown here is derived from an EMBL/GenBank/DDBJ whole genome shotgun (WGS) entry which is preliminary data.</text>
</comment>
<evidence type="ECO:0000313" key="6">
    <source>
        <dbReference type="Proteomes" id="UP001063166"/>
    </source>
</evidence>
<feature type="chain" id="PRO_5040398614" evidence="3">
    <location>
        <begin position="19"/>
        <end position="286"/>
    </location>
</feature>
<protein>
    <submittedName>
        <fullName evidence="5">Lytic transglycolase</fullName>
    </submittedName>
</protein>
<dbReference type="InterPro" id="IPR009009">
    <property type="entry name" value="RlpA-like_DPBB"/>
</dbReference>
<dbReference type="PANTHER" id="PTHR31836">
    <property type="match status" value="1"/>
</dbReference>
<evidence type="ECO:0000256" key="2">
    <source>
        <dbReference type="SAM" id="MobiDB-lite"/>
    </source>
</evidence>
<dbReference type="PANTHER" id="PTHR31836:SF28">
    <property type="entry name" value="SRCR DOMAIN-CONTAINING PROTEIN-RELATED"/>
    <property type="match status" value="1"/>
</dbReference>
<organism evidence="5 6">
    <name type="scientific">Lyophyllum shimeji</name>
    <name type="common">Hon-shimeji</name>
    <name type="synonym">Tricholoma shimeji</name>
    <dbReference type="NCBI Taxonomy" id="47721"/>
    <lineage>
        <taxon>Eukaryota</taxon>
        <taxon>Fungi</taxon>
        <taxon>Dikarya</taxon>
        <taxon>Basidiomycota</taxon>
        <taxon>Agaricomycotina</taxon>
        <taxon>Agaricomycetes</taxon>
        <taxon>Agaricomycetidae</taxon>
        <taxon>Agaricales</taxon>
        <taxon>Tricholomatineae</taxon>
        <taxon>Lyophyllaceae</taxon>
        <taxon>Lyophyllum</taxon>
    </lineage>
</organism>
<evidence type="ECO:0000313" key="5">
    <source>
        <dbReference type="EMBL" id="GLB36225.1"/>
    </source>
</evidence>
<dbReference type="Proteomes" id="UP001063166">
    <property type="component" value="Unassembled WGS sequence"/>
</dbReference>
<evidence type="ECO:0000259" key="4">
    <source>
        <dbReference type="Pfam" id="PF03330"/>
    </source>
</evidence>
<feature type="compositionally biased region" description="Low complexity" evidence="2">
    <location>
        <begin position="153"/>
        <end position="166"/>
    </location>
</feature>
<dbReference type="SUPFAM" id="SSF50685">
    <property type="entry name" value="Barwin-like endoglucanases"/>
    <property type="match status" value="1"/>
</dbReference>
<accession>A0A9P3PHJ7</accession>
<proteinExistence type="predicted"/>
<dbReference type="Pfam" id="PF03330">
    <property type="entry name" value="DPBB_1"/>
    <property type="match status" value="1"/>
</dbReference>
<evidence type="ECO:0000256" key="3">
    <source>
        <dbReference type="SAM" id="SignalP"/>
    </source>
</evidence>